<evidence type="ECO:0000256" key="1">
    <source>
        <dbReference type="ARBA" id="ARBA00022660"/>
    </source>
</evidence>
<dbReference type="SUPFAM" id="SSF81442">
    <property type="entry name" value="Cytochrome c oxidase subunit I-like"/>
    <property type="match status" value="1"/>
</dbReference>
<feature type="transmembrane region" description="Helical" evidence="2">
    <location>
        <begin position="678"/>
        <end position="701"/>
    </location>
</feature>
<organism evidence="4 5">
    <name type="scientific">Methylocystis parvus</name>
    <dbReference type="NCBI Taxonomy" id="134"/>
    <lineage>
        <taxon>Bacteria</taxon>
        <taxon>Pseudomonadati</taxon>
        <taxon>Pseudomonadota</taxon>
        <taxon>Alphaproteobacteria</taxon>
        <taxon>Hyphomicrobiales</taxon>
        <taxon>Methylocystaceae</taxon>
        <taxon>Methylocystis</taxon>
    </lineage>
</organism>
<keyword evidence="1" id="KW-0813">Transport</keyword>
<dbReference type="GO" id="GO:0004129">
    <property type="term" value="F:cytochrome-c oxidase activity"/>
    <property type="evidence" value="ECO:0007669"/>
    <property type="project" value="InterPro"/>
</dbReference>
<keyword evidence="1" id="KW-0679">Respiratory chain</keyword>
<keyword evidence="2" id="KW-0812">Transmembrane</keyword>
<dbReference type="Gene3D" id="1.20.210.10">
    <property type="entry name" value="Cytochrome c oxidase-like, subunit I domain"/>
    <property type="match status" value="1"/>
</dbReference>
<dbReference type="GO" id="GO:0016020">
    <property type="term" value="C:membrane"/>
    <property type="evidence" value="ECO:0007669"/>
    <property type="project" value="InterPro"/>
</dbReference>
<dbReference type="InterPro" id="IPR000883">
    <property type="entry name" value="Cyt_C_Oxase_1"/>
</dbReference>
<dbReference type="PROSITE" id="PS50855">
    <property type="entry name" value="COX1"/>
    <property type="match status" value="1"/>
</dbReference>
<evidence type="ECO:0000313" key="5">
    <source>
        <dbReference type="Proteomes" id="UP000422569"/>
    </source>
</evidence>
<feature type="transmembrane region" description="Helical" evidence="2">
    <location>
        <begin position="645"/>
        <end position="666"/>
    </location>
</feature>
<evidence type="ECO:0000256" key="2">
    <source>
        <dbReference type="SAM" id="Phobius"/>
    </source>
</evidence>
<dbReference type="Pfam" id="PF00115">
    <property type="entry name" value="COX1"/>
    <property type="match status" value="1"/>
</dbReference>
<dbReference type="Pfam" id="PF22085">
    <property type="entry name" value="NorB_cytochrome_c-like"/>
    <property type="match status" value="1"/>
</dbReference>
<dbReference type="KEGG" id="mpar:F7D14_08990"/>
<reference evidence="4 5" key="1">
    <citation type="submission" date="2019-09" db="EMBL/GenBank/DDBJ databases">
        <title>Isolation and complete genome sequencing of Methylocystis species.</title>
        <authorList>
            <person name="Rumah B.L."/>
            <person name="Stead C.E."/>
            <person name="Stevens B.C."/>
            <person name="Minton N.P."/>
            <person name="Grosse-Honebrink A."/>
            <person name="Zhang Y."/>
        </authorList>
    </citation>
    <scope>NUCLEOTIDE SEQUENCE [LARGE SCALE GENOMIC DNA]</scope>
    <source>
        <strain evidence="4 5">BRCS2</strain>
    </source>
</reference>
<dbReference type="Proteomes" id="UP000422569">
    <property type="component" value="Chromosome"/>
</dbReference>
<feature type="domain" description="Cytochrome oxidase subunit I profile" evidence="3">
    <location>
        <begin position="497"/>
        <end position="774"/>
    </location>
</feature>
<dbReference type="EMBL" id="CP044331">
    <property type="protein sequence ID" value="QGM97580.1"/>
    <property type="molecule type" value="Genomic_DNA"/>
</dbReference>
<feature type="transmembrane region" description="Helical" evidence="2">
    <location>
        <begin position="457"/>
        <end position="477"/>
    </location>
</feature>
<keyword evidence="2" id="KW-1133">Transmembrane helix</keyword>
<keyword evidence="5" id="KW-1185">Reference proteome</keyword>
<feature type="transmembrane region" description="Helical" evidence="2">
    <location>
        <begin position="372"/>
        <end position="396"/>
    </location>
</feature>
<dbReference type="InterPro" id="IPR036927">
    <property type="entry name" value="Cyt_c_oxase-like_su1_sf"/>
</dbReference>
<proteinExistence type="predicted"/>
<feature type="transmembrane region" description="Helical" evidence="2">
    <location>
        <begin position="288"/>
        <end position="311"/>
    </location>
</feature>
<feature type="transmembrane region" description="Helical" evidence="2">
    <location>
        <begin position="497"/>
        <end position="520"/>
    </location>
</feature>
<feature type="transmembrane region" description="Helical" evidence="2">
    <location>
        <begin position="237"/>
        <end position="259"/>
    </location>
</feature>
<name>A0A6B8MAA0_9HYPH</name>
<dbReference type="RefSeq" id="WP_154419831.1">
    <property type="nucleotide sequence ID" value="NZ_CP044331.1"/>
</dbReference>
<sequence length="774" mass="86625">MASAAKRFDRPSEDPVSNILKWVLLAVAIGTFGLMGWATSATYQASPPQPDRFVAADGTVLMTAADIAAGKAGFQKADLMDYGSLYGMGSYYGEDYTASILVSLAKSTRYDIAMASLGREFEQLGEDQQAAVTAAMQRAMQGIDLTKSEAALPDSVANAFLAVRDEVANSLRTANPSAGWTPAYSLDPEGARQTADFLVFSAITTVARRPGVSWSWTENWPFEPLVGNTPTLNTFRWTWISFCFTFFAFGAVLFIYEFFLNKLDEGQIDPVLSEFRPLTRSQRRIGKYFVMVALLLLVQIAAGTIMAHSYYDRTSFYGIAVNDVFPFNFLRAVHIQAPILWIGLSWIGAALFLAPAMAGGHEAKGQPFLVDTLFWATLLIIAGALIGNYYGIMGSIDRYWFWFGNQGLSYIELGRFWQIGFFAGLLLWSLLVMRALWPSGPLWWRAAGEFWSGRIRLEHLIWASTINVAVLYAFGMIPLTGIEKSFTLTDFWRWWVVHLWVEQSFEFFASCMSAYLLMAVGLVSRMLAERAVYFELILIFLGGVIGTGHHLYWVGGPSMWVPMGSMFSFIEVLPLVLLIIEAMNQYLLIKAHHEFKYRLAYTYVIGAAFWNFVGAGVFGGGTLNAPLINYYEHGTFLTLNHAHTALFGAFGLLAIGLIYFCLRYAAADRSPFNEKIGLIAFWLYNAGLVLWIALNFFPIGWSQLDAAFEHGFAYARSNAFYSQTLLWQWLRLPGDVLFALGALLMAWDFIVKLRPLFWQAVERTEPAPRAEPAE</sequence>
<feature type="transmembrane region" description="Helical" evidence="2">
    <location>
        <begin position="532"/>
        <end position="553"/>
    </location>
</feature>
<feature type="transmembrane region" description="Helical" evidence="2">
    <location>
        <begin position="416"/>
        <end position="437"/>
    </location>
</feature>
<dbReference type="InterPro" id="IPR054309">
    <property type="entry name" value="NorB_cytochrome_c-like"/>
</dbReference>
<dbReference type="PANTHER" id="PTHR10422">
    <property type="entry name" value="CYTOCHROME C OXIDASE SUBUNIT 1"/>
    <property type="match status" value="1"/>
</dbReference>
<protein>
    <submittedName>
        <fullName evidence="4">Nitric oxide reductase</fullName>
    </submittedName>
</protein>
<feature type="transmembrane region" description="Helical" evidence="2">
    <location>
        <begin position="601"/>
        <end position="625"/>
    </location>
</feature>
<accession>A0A6B8MAA0</accession>
<dbReference type="PANTHER" id="PTHR10422:SF38">
    <property type="entry name" value="CYTOCHROME B SUBUNIT OF NITRIC OXIDE REDUCTASE"/>
    <property type="match status" value="1"/>
</dbReference>
<evidence type="ECO:0000259" key="3">
    <source>
        <dbReference type="PROSITE" id="PS50855"/>
    </source>
</evidence>
<evidence type="ECO:0000313" key="4">
    <source>
        <dbReference type="EMBL" id="QGM97580.1"/>
    </source>
</evidence>
<dbReference type="GO" id="GO:0020037">
    <property type="term" value="F:heme binding"/>
    <property type="evidence" value="ECO:0007669"/>
    <property type="project" value="InterPro"/>
</dbReference>
<keyword evidence="2" id="KW-0472">Membrane</keyword>
<keyword evidence="1" id="KW-0249">Electron transport</keyword>
<feature type="transmembrane region" description="Helical" evidence="2">
    <location>
        <begin position="736"/>
        <end position="753"/>
    </location>
</feature>
<gene>
    <name evidence="4" type="ORF">F7D14_08990</name>
</gene>
<feature type="transmembrane region" description="Helical" evidence="2">
    <location>
        <begin position="20"/>
        <end position="38"/>
    </location>
</feature>
<dbReference type="GO" id="GO:0009060">
    <property type="term" value="P:aerobic respiration"/>
    <property type="evidence" value="ECO:0007669"/>
    <property type="project" value="InterPro"/>
</dbReference>
<dbReference type="InterPro" id="IPR023616">
    <property type="entry name" value="Cyt_c_oxase-like_su1_dom"/>
</dbReference>
<feature type="transmembrane region" description="Helical" evidence="2">
    <location>
        <begin position="339"/>
        <end position="360"/>
    </location>
</feature>
<feature type="transmembrane region" description="Helical" evidence="2">
    <location>
        <begin position="559"/>
        <end position="580"/>
    </location>
</feature>
<dbReference type="AlphaFoldDB" id="A0A6B8MAA0"/>